<dbReference type="RefSeq" id="WP_125903992.1">
    <property type="nucleotide sequence ID" value="NZ_RWGW01000011.1"/>
</dbReference>
<protein>
    <submittedName>
        <fullName evidence="1">Uncharacterized protein</fullName>
    </submittedName>
</protein>
<reference evidence="1 2" key="1">
    <citation type="submission" date="2018-12" db="EMBL/GenBank/DDBJ databases">
        <title>Comparitive functional genomics of dry heat resistant strains isolated from the viking spacecraft.</title>
        <authorList>
            <person name="Seuylemezian A."/>
            <person name="Vaishampayan P."/>
        </authorList>
    </citation>
    <scope>NUCLEOTIDE SEQUENCE [LARGE SCALE GENOMIC DNA]</scope>
    <source>
        <strain evidence="1 2">M6-11</strain>
    </source>
</reference>
<sequence length="125" mass="14220">MSDIRAQVSDILVKVSDIREQMIDICVQLRGGFCKRGLSPFCLTKMSSSAAVQMSDIREQVIDIRAQVIEILPKVIDIFPRAAASCRDFCGQRDSARAKQPVDKRVIPEFRCKSPIFLWRMGIFR</sequence>
<name>A0ABX9ZCY8_9BACL</name>
<accession>A0ABX9ZCY8</accession>
<organism evidence="1 2">
    <name type="scientific">Bhargavaea beijingensis</name>
    <dbReference type="NCBI Taxonomy" id="426756"/>
    <lineage>
        <taxon>Bacteria</taxon>
        <taxon>Bacillati</taxon>
        <taxon>Bacillota</taxon>
        <taxon>Bacilli</taxon>
        <taxon>Bacillales</taxon>
        <taxon>Caryophanaceae</taxon>
        <taxon>Bhargavaea</taxon>
    </lineage>
</organism>
<dbReference type="Proteomes" id="UP000272481">
    <property type="component" value="Unassembled WGS sequence"/>
</dbReference>
<keyword evidence="2" id="KW-1185">Reference proteome</keyword>
<evidence type="ECO:0000313" key="1">
    <source>
        <dbReference type="EMBL" id="RSK31958.1"/>
    </source>
</evidence>
<evidence type="ECO:0000313" key="2">
    <source>
        <dbReference type="Proteomes" id="UP000272481"/>
    </source>
</evidence>
<comment type="caution">
    <text evidence="1">The sequence shown here is derived from an EMBL/GenBank/DDBJ whole genome shotgun (WGS) entry which is preliminary data.</text>
</comment>
<gene>
    <name evidence="1" type="ORF">EJA12_08220</name>
</gene>
<dbReference type="EMBL" id="RWGW01000011">
    <property type="protein sequence ID" value="RSK31958.1"/>
    <property type="molecule type" value="Genomic_DNA"/>
</dbReference>
<proteinExistence type="predicted"/>